<keyword evidence="7 9" id="KW-0408">Iron</keyword>
<evidence type="ECO:0000256" key="1">
    <source>
        <dbReference type="ARBA" id="ARBA00004370"/>
    </source>
</evidence>
<protein>
    <recommendedName>
        <fullName evidence="2">Cytochrome c1</fullName>
    </recommendedName>
</protein>
<dbReference type="Gene3D" id="1.10.760.10">
    <property type="entry name" value="Cytochrome c-like domain"/>
    <property type="match status" value="1"/>
</dbReference>
<accession>A0A933NY97</accession>
<dbReference type="Gene3D" id="1.20.5.100">
    <property type="entry name" value="Cytochrome c1, transmembrane anchor, C-terminal"/>
    <property type="match status" value="1"/>
</dbReference>
<evidence type="ECO:0000256" key="2">
    <source>
        <dbReference type="ARBA" id="ARBA00016165"/>
    </source>
</evidence>
<gene>
    <name evidence="13" type="ORF">HY834_09845</name>
</gene>
<dbReference type="InterPro" id="IPR002326">
    <property type="entry name" value="Cyt_c1"/>
</dbReference>
<evidence type="ECO:0000313" key="14">
    <source>
        <dbReference type="Proteomes" id="UP000782610"/>
    </source>
</evidence>
<evidence type="ECO:0000256" key="6">
    <source>
        <dbReference type="ARBA" id="ARBA00022989"/>
    </source>
</evidence>
<keyword evidence="5 9" id="KW-0479">Metal-binding</keyword>
<feature type="binding site" description="covalent" evidence="9">
    <location>
        <position position="64"/>
    </location>
    <ligand>
        <name>heme c</name>
        <dbReference type="ChEBI" id="CHEBI:61717"/>
    </ligand>
</feature>
<reference evidence="13" key="1">
    <citation type="submission" date="2020-07" db="EMBL/GenBank/DDBJ databases">
        <title>Huge and variable diversity of episymbiotic CPR bacteria and DPANN archaea in groundwater ecosystems.</title>
        <authorList>
            <person name="He C.Y."/>
            <person name="Keren R."/>
            <person name="Whittaker M."/>
            <person name="Farag I.F."/>
            <person name="Doudna J."/>
            <person name="Cate J.H.D."/>
            <person name="Banfield J.F."/>
        </authorList>
    </citation>
    <scope>NUCLEOTIDE SEQUENCE</scope>
    <source>
        <strain evidence="13">NC_groundwater_1586_Pr3_B-0.1um_66_15</strain>
    </source>
</reference>
<evidence type="ECO:0000313" key="13">
    <source>
        <dbReference type="EMBL" id="MBI4922040.1"/>
    </source>
</evidence>
<dbReference type="PANTHER" id="PTHR10266:SF3">
    <property type="entry name" value="CYTOCHROME C1, HEME PROTEIN, MITOCHONDRIAL"/>
    <property type="match status" value="1"/>
</dbReference>
<proteinExistence type="predicted"/>
<feature type="signal peptide" evidence="11">
    <location>
        <begin position="1"/>
        <end position="23"/>
    </location>
</feature>
<dbReference type="GO" id="GO:0046872">
    <property type="term" value="F:metal ion binding"/>
    <property type="evidence" value="ECO:0007669"/>
    <property type="project" value="UniProtKB-KW"/>
</dbReference>
<dbReference type="InterPro" id="IPR036909">
    <property type="entry name" value="Cyt_c-like_dom_sf"/>
</dbReference>
<feature type="binding site" description="covalent" evidence="9">
    <location>
        <position position="65"/>
    </location>
    <ligand>
        <name>heme c</name>
        <dbReference type="ChEBI" id="CHEBI:61717"/>
    </ligand>
</feature>
<evidence type="ECO:0000256" key="9">
    <source>
        <dbReference type="PIRSR" id="PIRSR602326-1"/>
    </source>
</evidence>
<dbReference type="GO" id="GO:0009055">
    <property type="term" value="F:electron transfer activity"/>
    <property type="evidence" value="ECO:0007669"/>
    <property type="project" value="InterPro"/>
</dbReference>
<feature type="chain" id="PRO_5038107100" description="Cytochrome c1" evidence="11">
    <location>
        <begin position="24"/>
        <end position="287"/>
    </location>
</feature>
<keyword evidence="3 9" id="KW-0349">Heme</keyword>
<dbReference type="EMBL" id="JACRAF010000027">
    <property type="protein sequence ID" value="MBI4922040.1"/>
    <property type="molecule type" value="Genomic_DNA"/>
</dbReference>
<dbReference type="PANTHER" id="PTHR10266">
    <property type="entry name" value="CYTOCHROME C1"/>
    <property type="match status" value="1"/>
</dbReference>
<comment type="subcellular location">
    <subcellularLocation>
        <location evidence="1">Membrane</location>
    </subcellularLocation>
</comment>
<keyword evidence="11" id="KW-0732">Signal</keyword>
<evidence type="ECO:0000256" key="3">
    <source>
        <dbReference type="ARBA" id="ARBA00022617"/>
    </source>
</evidence>
<feature type="domain" description="Cytochrome c" evidence="12">
    <location>
        <begin position="48"/>
        <end position="177"/>
    </location>
</feature>
<feature type="transmembrane region" description="Helical" evidence="10">
    <location>
        <begin position="260"/>
        <end position="278"/>
    </location>
</feature>
<evidence type="ECO:0000256" key="7">
    <source>
        <dbReference type="ARBA" id="ARBA00023004"/>
    </source>
</evidence>
<evidence type="ECO:0000256" key="8">
    <source>
        <dbReference type="ARBA" id="ARBA00023136"/>
    </source>
</evidence>
<dbReference type="GO" id="GO:0020037">
    <property type="term" value="F:heme binding"/>
    <property type="evidence" value="ECO:0007669"/>
    <property type="project" value="InterPro"/>
</dbReference>
<dbReference type="PROSITE" id="PS51007">
    <property type="entry name" value="CYTC"/>
    <property type="match status" value="1"/>
</dbReference>
<organism evidence="13 14">
    <name type="scientific">Devosia nanyangense</name>
    <dbReference type="NCBI Taxonomy" id="1228055"/>
    <lineage>
        <taxon>Bacteria</taxon>
        <taxon>Pseudomonadati</taxon>
        <taxon>Pseudomonadota</taxon>
        <taxon>Alphaproteobacteria</taxon>
        <taxon>Hyphomicrobiales</taxon>
        <taxon>Devosiaceae</taxon>
        <taxon>Devosia</taxon>
    </lineage>
</organism>
<dbReference type="PRINTS" id="PR00603">
    <property type="entry name" value="CYTOCHROMEC1"/>
</dbReference>
<dbReference type="AlphaFoldDB" id="A0A933NY97"/>
<evidence type="ECO:0000256" key="11">
    <source>
        <dbReference type="SAM" id="SignalP"/>
    </source>
</evidence>
<dbReference type="Proteomes" id="UP000782610">
    <property type="component" value="Unassembled WGS sequence"/>
</dbReference>
<dbReference type="Pfam" id="PF02167">
    <property type="entry name" value="Cytochrom_C1"/>
    <property type="match status" value="1"/>
</dbReference>
<dbReference type="SUPFAM" id="SSF46626">
    <property type="entry name" value="Cytochrome c"/>
    <property type="match status" value="1"/>
</dbReference>
<evidence type="ECO:0000256" key="4">
    <source>
        <dbReference type="ARBA" id="ARBA00022692"/>
    </source>
</evidence>
<evidence type="ECO:0000256" key="10">
    <source>
        <dbReference type="SAM" id="Phobius"/>
    </source>
</evidence>
<evidence type="ECO:0000256" key="5">
    <source>
        <dbReference type="ARBA" id="ARBA00022723"/>
    </source>
</evidence>
<dbReference type="InterPro" id="IPR009056">
    <property type="entry name" value="Cyt_c-like_dom"/>
</dbReference>
<evidence type="ECO:0000259" key="12">
    <source>
        <dbReference type="PROSITE" id="PS51007"/>
    </source>
</evidence>
<keyword evidence="8 10" id="KW-0472">Membrane</keyword>
<feature type="binding site" description="covalent" evidence="9">
    <location>
        <position position="211"/>
    </location>
    <ligand>
        <name>heme c</name>
        <dbReference type="ChEBI" id="CHEBI:61717"/>
    </ligand>
</feature>
<keyword evidence="6 10" id="KW-1133">Transmembrane helix</keyword>
<keyword evidence="4 10" id="KW-0812">Transmembrane</keyword>
<name>A0A933NY97_9HYPH</name>
<dbReference type="GO" id="GO:0016020">
    <property type="term" value="C:membrane"/>
    <property type="evidence" value="ECO:0007669"/>
    <property type="project" value="UniProtKB-SubCell"/>
</dbReference>
<feature type="binding site" description="covalent" evidence="9">
    <location>
        <position position="61"/>
    </location>
    <ligand>
        <name>heme c</name>
        <dbReference type="ChEBI" id="CHEBI:61717"/>
    </ligand>
</feature>
<comment type="cofactor">
    <cofactor evidence="9">
        <name>heme c</name>
        <dbReference type="ChEBI" id="CHEBI:61717"/>
    </cofactor>
    <text evidence="9">Binds 1 heme c group covalently per subunit.</text>
</comment>
<comment type="caution">
    <text evidence="13">The sequence shown here is derived from an EMBL/GenBank/DDBJ whole genome shotgun (WGS) entry which is preliminary data.</text>
</comment>
<sequence length="287" mass="31044">MIKITTIFAAALIGLGLAAPVTAQEAGHTEAAKQHWSFAGIFGTYDQNQLQRGFQVFREVCASCHSARLLAFRNLAEEGGPAFSEGQVKELAAQYEVSDVTVAGGKRKALPADHWPSPFATELDARDANGGAFPPDMSVLAKARSIEDGFPGWVFNYFTTYAEGGPDYIHALLNAYSEEVPAGVTNSDGTPFTLPEGKYFNAVFPSNSIGMPPPLSDGQIEYAAAADGTTVPLTVEQYSKDVSAFLMWVAEPHLDNTKSAGFKVLAFLLLFAALMYLVKQRLWRKVH</sequence>